<evidence type="ECO:0000313" key="1">
    <source>
        <dbReference type="Proteomes" id="UP000887576"/>
    </source>
</evidence>
<reference evidence="2" key="1">
    <citation type="submission" date="2022-11" db="UniProtKB">
        <authorList>
            <consortium name="WormBaseParasite"/>
        </authorList>
    </citation>
    <scope>IDENTIFICATION</scope>
</reference>
<evidence type="ECO:0000313" key="2">
    <source>
        <dbReference type="WBParaSite" id="JU765_v2.g3846.t1"/>
    </source>
</evidence>
<organism evidence="1 2">
    <name type="scientific">Panagrolaimus sp. JU765</name>
    <dbReference type="NCBI Taxonomy" id="591449"/>
    <lineage>
        <taxon>Eukaryota</taxon>
        <taxon>Metazoa</taxon>
        <taxon>Ecdysozoa</taxon>
        <taxon>Nematoda</taxon>
        <taxon>Chromadorea</taxon>
        <taxon>Rhabditida</taxon>
        <taxon>Tylenchina</taxon>
        <taxon>Panagrolaimomorpha</taxon>
        <taxon>Panagrolaimoidea</taxon>
        <taxon>Panagrolaimidae</taxon>
        <taxon>Panagrolaimus</taxon>
    </lineage>
</organism>
<sequence>MSNSEIREREYLYKLIIGQLYYDGHRQVATNLADEVGLSQEPPAPSDKLFRLVTMAKQFSDEPAQESESNFFKLNIDSMGLDLEYDADVPPSAHEPATYETVFLSTHKAPCRSTNFNTDGSLAAIGSADCSIKIYDIEKIIARELKGDTIPNAENDQIHPVIRCLYDHEGEVSCLAFHPREPILISGSHDKTIKFFDYSKMSVKRSMKSIREAEPIKAFSIHPGGEFLQVAVDHPTLRLYNIETQQCFVSSNPDDQHTRPVVDVCYADNARLFASCALDGDVKIWDGISNRCIQTFMRAHDGAPVRSVKFTRNGKYVLSTGMDCSAKLWELSTNRCIVAYTGAGSSGFGDVSAPACFNHTEDYVLLPDEKSGSLCTWNSRTGERKRLLALGHGAPIRDFVHSKTSPAFITCSDDCKARFWYKKL</sequence>
<dbReference type="WBParaSite" id="JU765_v2.g3846.t1">
    <property type="protein sequence ID" value="JU765_v2.g3846.t1"/>
    <property type="gene ID" value="JU765_v2.g3846"/>
</dbReference>
<name>A0AC34R6A6_9BILA</name>
<dbReference type="Proteomes" id="UP000887576">
    <property type="component" value="Unplaced"/>
</dbReference>
<proteinExistence type="predicted"/>
<accession>A0AC34R6A6</accession>
<protein>
    <submittedName>
        <fullName evidence="2">Cleavage stimulation factor 50 kDa subunit</fullName>
    </submittedName>
</protein>